<protein>
    <submittedName>
        <fullName evidence="1">Uncharacterized protein</fullName>
    </submittedName>
</protein>
<organism evidence="1 2">
    <name type="scientific">Aspergillus novoparasiticus</name>
    <dbReference type="NCBI Taxonomy" id="986946"/>
    <lineage>
        <taxon>Eukaryota</taxon>
        <taxon>Fungi</taxon>
        <taxon>Dikarya</taxon>
        <taxon>Ascomycota</taxon>
        <taxon>Pezizomycotina</taxon>
        <taxon>Eurotiomycetes</taxon>
        <taxon>Eurotiomycetidae</taxon>
        <taxon>Eurotiales</taxon>
        <taxon>Aspergillaceae</taxon>
        <taxon>Aspergillus</taxon>
        <taxon>Aspergillus subgen. Circumdati</taxon>
    </lineage>
</organism>
<dbReference type="EMBL" id="ML733405">
    <property type="protein sequence ID" value="KAB8223570.1"/>
    <property type="molecule type" value="Genomic_DNA"/>
</dbReference>
<evidence type="ECO:0000313" key="2">
    <source>
        <dbReference type="Proteomes" id="UP000326799"/>
    </source>
</evidence>
<sequence>MAVGGISVGGYLSAVFVHLCRNVNIPLRLQILNVLAVIQTMPSPQRGRLIELSGHMSRIEK</sequence>
<dbReference type="AlphaFoldDB" id="A0A5N6F419"/>
<gene>
    <name evidence="1" type="ORF">BDV33DRAFT_167244</name>
</gene>
<keyword evidence="2" id="KW-1185">Reference proteome</keyword>
<reference evidence="1 2" key="1">
    <citation type="submission" date="2019-04" db="EMBL/GenBank/DDBJ databases">
        <title>Fungal friends and foes A comparative genomics study of 23 Aspergillus species from section Flavi.</title>
        <authorList>
            <consortium name="DOE Joint Genome Institute"/>
            <person name="Kjaerbolling I."/>
            <person name="Vesth T.C."/>
            <person name="Frisvad J.C."/>
            <person name="Nybo J.L."/>
            <person name="Theobald S."/>
            <person name="Kildgaard S."/>
            <person name="Petersen T.I."/>
            <person name="Kuo A."/>
            <person name="Sato A."/>
            <person name="Lyhne E.K."/>
            <person name="Kogle M.E."/>
            <person name="Wiebenga A."/>
            <person name="Kun R.S."/>
            <person name="Lubbers R.J."/>
            <person name="Makela M.R."/>
            <person name="Barry K."/>
            <person name="Chovatia M."/>
            <person name="Clum A."/>
            <person name="Daum C."/>
            <person name="Haridas S."/>
            <person name="He G."/>
            <person name="LaButti K."/>
            <person name="Lipzen A."/>
            <person name="Mondo S."/>
            <person name="Pangilinan J."/>
            <person name="Riley R."/>
            <person name="Salamov A."/>
            <person name="Simmons B.A."/>
            <person name="Magnuson J.K."/>
            <person name="Henrissat B."/>
            <person name="Mortensen U.H."/>
            <person name="Larsen T.O."/>
            <person name="De vries R.P."/>
            <person name="Grigoriev I.V."/>
            <person name="Machida M."/>
            <person name="Baker S.E."/>
            <person name="Andersen M.R."/>
        </authorList>
    </citation>
    <scope>NUCLEOTIDE SEQUENCE [LARGE SCALE GENOMIC DNA]</scope>
    <source>
        <strain evidence="1 2">CBS 126849</strain>
    </source>
</reference>
<proteinExistence type="predicted"/>
<name>A0A5N6F419_9EURO</name>
<accession>A0A5N6F419</accession>
<dbReference type="Proteomes" id="UP000326799">
    <property type="component" value="Unassembled WGS sequence"/>
</dbReference>
<evidence type="ECO:0000313" key="1">
    <source>
        <dbReference type="EMBL" id="KAB8223570.1"/>
    </source>
</evidence>